<keyword evidence="1" id="KW-1133">Transmembrane helix</keyword>
<comment type="caution">
    <text evidence="2">The sequence shown here is derived from an EMBL/GenBank/DDBJ whole genome shotgun (WGS) entry which is preliminary data.</text>
</comment>
<proteinExistence type="predicted"/>
<evidence type="ECO:0008006" key="4">
    <source>
        <dbReference type="Google" id="ProtNLM"/>
    </source>
</evidence>
<name>A0A6H9V6U3_9ACTN</name>
<keyword evidence="1" id="KW-0812">Transmembrane</keyword>
<protein>
    <recommendedName>
        <fullName evidence="4">Integral membrane protein</fullName>
    </recommendedName>
</protein>
<feature type="transmembrane region" description="Helical" evidence="1">
    <location>
        <begin position="53"/>
        <end position="75"/>
    </location>
</feature>
<dbReference type="Proteomes" id="UP000442707">
    <property type="component" value="Unassembled WGS sequence"/>
</dbReference>
<sequence>MITVLVAAFLIVHGLLHPGVWTAPQQPGNPAAFDPGHSWALAAAHVAPAPARAWALALAWYTALVYGVAGAGVLAGSGWWPTAALVAAACGLLLKGVWFDPWLSVGVLLDVGVIVAVACTWPGSVF</sequence>
<feature type="transmembrane region" description="Helical" evidence="1">
    <location>
        <begin position="82"/>
        <end position="99"/>
    </location>
</feature>
<evidence type="ECO:0000256" key="1">
    <source>
        <dbReference type="SAM" id="Phobius"/>
    </source>
</evidence>
<dbReference type="RefSeq" id="WP_150943996.1">
    <property type="nucleotide sequence ID" value="NZ_VZRB01000002.1"/>
</dbReference>
<accession>A0A6H9V6U3</accession>
<reference evidence="2 3" key="1">
    <citation type="submission" date="2019-09" db="EMBL/GenBank/DDBJ databases">
        <title>Screening of Novel Bioactive Compounds from Soil-Associated.</title>
        <authorList>
            <person name="Zhao S."/>
        </authorList>
    </citation>
    <scope>NUCLEOTIDE SEQUENCE [LARGE SCALE GENOMIC DNA]</scope>
    <source>
        <strain evidence="2 3">HIT-DPA4</strain>
    </source>
</reference>
<evidence type="ECO:0000313" key="3">
    <source>
        <dbReference type="Proteomes" id="UP000442707"/>
    </source>
</evidence>
<dbReference type="EMBL" id="VZRB01000002">
    <property type="protein sequence ID" value="KAB1149740.1"/>
    <property type="molecule type" value="Genomic_DNA"/>
</dbReference>
<feature type="transmembrane region" description="Helical" evidence="1">
    <location>
        <begin position="105"/>
        <end position="125"/>
    </location>
</feature>
<organism evidence="2 3">
    <name type="scientific">Streptomyces luteolifulvus</name>
    <dbReference type="NCBI Taxonomy" id="2615112"/>
    <lineage>
        <taxon>Bacteria</taxon>
        <taxon>Bacillati</taxon>
        <taxon>Actinomycetota</taxon>
        <taxon>Actinomycetes</taxon>
        <taxon>Kitasatosporales</taxon>
        <taxon>Streptomycetaceae</taxon>
        <taxon>Streptomyces</taxon>
    </lineage>
</organism>
<keyword evidence="1" id="KW-0472">Membrane</keyword>
<evidence type="ECO:0000313" key="2">
    <source>
        <dbReference type="EMBL" id="KAB1149740.1"/>
    </source>
</evidence>
<dbReference type="AlphaFoldDB" id="A0A6H9V6U3"/>
<gene>
    <name evidence="2" type="ORF">F7R91_02520</name>
</gene>
<keyword evidence="3" id="KW-1185">Reference proteome</keyword>